<name>A0ABW3MEE1_9PSEU</name>
<proteinExistence type="predicted"/>
<protein>
    <submittedName>
        <fullName evidence="2">DUF3631 domain-containing protein</fullName>
    </submittedName>
</protein>
<reference evidence="3" key="1">
    <citation type="journal article" date="2019" name="Int. J. Syst. Evol. Microbiol.">
        <title>The Global Catalogue of Microorganisms (GCM) 10K type strain sequencing project: providing services to taxonomists for standard genome sequencing and annotation.</title>
        <authorList>
            <consortium name="The Broad Institute Genomics Platform"/>
            <consortium name="The Broad Institute Genome Sequencing Center for Infectious Disease"/>
            <person name="Wu L."/>
            <person name="Ma J."/>
        </authorList>
    </citation>
    <scope>NUCLEOTIDE SEQUENCE [LARGE SCALE GENOMIC DNA]</scope>
    <source>
        <strain evidence="3">JCM 31486</strain>
    </source>
</reference>
<evidence type="ECO:0000259" key="1">
    <source>
        <dbReference type="Pfam" id="PF12307"/>
    </source>
</evidence>
<sequence length="130" mass="14290">GGHWPLTARAACSHFVLNQKTTPSLGVRLLADLRTLFTTAGTDRMHSAEIVTRLRAIEDAPWADLNGKPLDSRRLAQELSPYQVTPLTLKHNGINAKGYVTHPTHTQVEQVGLADAWARYLPAQETGGRK</sequence>
<organism evidence="2 3">
    <name type="scientific">Kibdelosporangium lantanae</name>
    <dbReference type="NCBI Taxonomy" id="1497396"/>
    <lineage>
        <taxon>Bacteria</taxon>
        <taxon>Bacillati</taxon>
        <taxon>Actinomycetota</taxon>
        <taxon>Actinomycetes</taxon>
        <taxon>Pseudonocardiales</taxon>
        <taxon>Pseudonocardiaceae</taxon>
        <taxon>Kibdelosporangium</taxon>
    </lineage>
</organism>
<dbReference type="Pfam" id="PF12307">
    <property type="entry name" value="DUF3631"/>
    <property type="match status" value="1"/>
</dbReference>
<gene>
    <name evidence="2" type="ORF">ACFQ1S_27790</name>
</gene>
<dbReference type="InterPro" id="IPR022081">
    <property type="entry name" value="DUF3631"/>
</dbReference>
<accession>A0ABW3MEE1</accession>
<feature type="non-terminal residue" evidence="2">
    <location>
        <position position="1"/>
    </location>
</feature>
<evidence type="ECO:0000313" key="2">
    <source>
        <dbReference type="EMBL" id="MFD1049066.1"/>
    </source>
</evidence>
<dbReference type="EMBL" id="JBHTIS010001954">
    <property type="protein sequence ID" value="MFD1049066.1"/>
    <property type="molecule type" value="Genomic_DNA"/>
</dbReference>
<keyword evidence="3" id="KW-1185">Reference proteome</keyword>
<dbReference type="Proteomes" id="UP001597045">
    <property type="component" value="Unassembled WGS sequence"/>
</dbReference>
<evidence type="ECO:0000313" key="3">
    <source>
        <dbReference type="Proteomes" id="UP001597045"/>
    </source>
</evidence>
<comment type="caution">
    <text evidence="2">The sequence shown here is derived from an EMBL/GenBank/DDBJ whole genome shotgun (WGS) entry which is preliminary data.</text>
</comment>
<feature type="domain" description="DUF3631" evidence="1">
    <location>
        <begin position="1"/>
        <end position="120"/>
    </location>
</feature>